<dbReference type="OrthoDB" id="10555533at2759"/>
<name>A0A8S9YL28_9TREM</name>
<dbReference type="Proteomes" id="UP000822476">
    <property type="component" value="Unassembled WGS sequence"/>
</dbReference>
<gene>
    <name evidence="1" type="ORF">EG68_07193</name>
</gene>
<protein>
    <submittedName>
        <fullName evidence="1">Uncharacterized protein</fullName>
    </submittedName>
</protein>
<sequence>MFDISSPVRFSLCSISINNINIIINNNSSLAIVRWNEHHELNRIHNNCQCVNRREQYKHNWSHANKVDGSRIHGYNCLVATRLSQFGYINKRSIHKHE</sequence>
<organism evidence="1 2">
    <name type="scientific">Paragonimus skrjabini miyazakii</name>
    <dbReference type="NCBI Taxonomy" id="59628"/>
    <lineage>
        <taxon>Eukaryota</taxon>
        <taxon>Metazoa</taxon>
        <taxon>Spiralia</taxon>
        <taxon>Lophotrochozoa</taxon>
        <taxon>Platyhelminthes</taxon>
        <taxon>Trematoda</taxon>
        <taxon>Digenea</taxon>
        <taxon>Plagiorchiida</taxon>
        <taxon>Troglotremata</taxon>
        <taxon>Troglotrematidae</taxon>
        <taxon>Paragonimus</taxon>
    </lineage>
</organism>
<proteinExistence type="predicted"/>
<dbReference type="AlphaFoldDB" id="A0A8S9YL28"/>
<comment type="caution">
    <text evidence="1">The sequence shown here is derived from an EMBL/GenBank/DDBJ whole genome shotgun (WGS) entry which is preliminary data.</text>
</comment>
<evidence type="ECO:0000313" key="2">
    <source>
        <dbReference type="Proteomes" id="UP000822476"/>
    </source>
</evidence>
<reference evidence="1" key="1">
    <citation type="submission" date="2019-07" db="EMBL/GenBank/DDBJ databases">
        <title>Annotation for the trematode Paragonimus miyazaki's.</title>
        <authorList>
            <person name="Choi Y.-J."/>
        </authorList>
    </citation>
    <scope>NUCLEOTIDE SEQUENCE</scope>
    <source>
        <strain evidence="1">Japan</strain>
    </source>
</reference>
<evidence type="ECO:0000313" key="1">
    <source>
        <dbReference type="EMBL" id="KAF7255422.1"/>
    </source>
</evidence>
<keyword evidence="2" id="KW-1185">Reference proteome</keyword>
<accession>A0A8S9YL28</accession>
<dbReference type="EMBL" id="JTDE01003995">
    <property type="protein sequence ID" value="KAF7255422.1"/>
    <property type="molecule type" value="Genomic_DNA"/>
</dbReference>